<evidence type="ECO:0000259" key="19">
    <source>
        <dbReference type="SMART" id="SM00856"/>
    </source>
</evidence>
<dbReference type="NCBIfam" id="TIGR01614">
    <property type="entry name" value="PME_inhib"/>
    <property type="match status" value="1"/>
</dbReference>
<dbReference type="Pfam" id="PF04043">
    <property type="entry name" value="PMEI"/>
    <property type="match status" value="1"/>
</dbReference>
<dbReference type="InterPro" id="IPR035513">
    <property type="entry name" value="Invertase/methylesterase_inhib"/>
</dbReference>
<dbReference type="GO" id="GO:0005576">
    <property type="term" value="C:extracellular region"/>
    <property type="evidence" value="ECO:0007669"/>
    <property type="project" value="UniProtKB-SubCell"/>
</dbReference>
<dbReference type="SUPFAM" id="SSF51126">
    <property type="entry name" value="Pectin lyase-like"/>
    <property type="match status" value="1"/>
</dbReference>
<dbReference type="Proteomes" id="UP000006038">
    <property type="component" value="Chromosome 5"/>
</dbReference>
<dbReference type="STRING" id="4533.J3M6B0"/>
<protein>
    <recommendedName>
        <fullName evidence="6 17">Pectinesterase</fullName>
        <ecNumber evidence="6 17">3.1.1.11</ecNumber>
    </recommendedName>
</protein>
<evidence type="ECO:0000256" key="12">
    <source>
        <dbReference type="ARBA" id="ARBA00023180"/>
    </source>
</evidence>
<organism evidence="20">
    <name type="scientific">Oryza brachyantha</name>
    <name type="common">malo sina</name>
    <dbReference type="NCBI Taxonomy" id="4533"/>
    <lineage>
        <taxon>Eukaryota</taxon>
        <taxon>Viridiplantae</taxon>
        <taxon>Streptophyta</taxon>
        <taxon>Embryophyta</taxon>
        <taxon>Tracheophyta</taxon>
        <taxon>Spermatophyta</taxon>
        <taxon>Magnoliopsida</taxon>
        <taxon>Liliopsida</taxon>
        <taxon>Poales</taxon>
        <taxon>Poaceae</taxon>
        <taxon>BOP clade</taxon>
        <taxon>Oryzoideae</taxon>
        <taxon>Oryzeae</taxon>
        <taxon>Oryzinae</taxon>
        <taxon>Oryza</taxon>
    </lineage>
</organism>
<evidence type="ECO:0000256" key="18">
    <source>
        <dbReference type="SAM" id="MobiDB-lite"/>
    </source>
</evidence>
<evidence type="ECO:0000256" key="10">
    <source>
        <dbReference type="ARBA" id="ARBA00023085"/>
    </source>
</evidence>
<evidence type="ECO:0000256" key="3">
    <source>
        <dbReference type="ARBA" id="ARBA00005184"/>
    </source>
</evidence>
<feature type="compositionally biased region" description="Basic residues" evidence="18">
    <location>
        <begin position="213"/>
        <end position="224"/>
    </location>
</feature>
<keyword evidence="7" id="KW-0964">Secreted</keyword>
<dbReference type="AlphaFoldDB" id="J3M6B0"/>
<feature type="active site" evidence="16">
    <location>
        <position position="414"/>
    </location>
</feature>
<evidence type="ECO:0000256" key="14">
    <source>
        <dbReference type="ARBA" id="ARBA00047928"/>
    </source>
</evidence>
<evidence type="ECO:0000256" key="8">
    <source>
        <dbReference type="ARBA" id="ARBA00022729"/>
    </source>
</evidence>
<evidence type="ECO:0000256" key="6">
    <source>
        <dbReference type="ARBA" id="ARBA00013229"/>
    </source>
</evidence>
<dbReference type="SMART" id="SM00856">
    <property type="entry name" value="PMEI"/>
    <property type="match status" value="1"/>
</dbReference>
<dbReference type="InterPro" id="IPR000070">
    <property type="entry name" value="Pectinesterase_cat"/>
</dbReference>
<dbReference type="HOGENOM" id="CLU_012243_9_1_1"/>
<evidence type="ECO:0000256" key="11">
    <source>
        <dbReference type="ARBA" id="ARBA00023157"/>
    </source>
</evidence>
<keyword evidence="12" id="KW-0325">Glycoprotein</keyword>
<evidence type="ECO:0000313" key="21">
    <source>
        <dbReference type="Proteomes" id="UP000006038"/>
    </source>
</evidence>
<dbReference type="OMA" id="SNVCRYA"/>
<dbReference type="UniPathway" id="UPA00545">
    <property type="reaction ID" value="UER00823"/>
</dbReference>
<comment type="function">
    <text evidence="15">Acts in the modification of cell walls via demethylesterification of cell wall pectin.</text>
</comment>
<evidence type="ECO:0000256" key="2">
    <source>
        <dbReference type="ARBA" id="ARBA00004613"/>
    </source>
</evidence>
<keyword evidence="9 17" id="KW-0378">Hydrolase</keyword>
<dbReference type="Gene3D" id="1.20.140.40">
    <property type="entry name" value="Invertase/pectin methylesterase inhibitor family protein"/>
    <property type="match status" value="1"/>
</dbReference>
<evidence type="ECO:0000313" key="20">
    <source>
        <dbReference type="EnsemblPlants" id="OB05G21340.1"/>
    </source>
</evidence>
<dbReference type="SUPFAM" id="SSF101148">
    <property type="entry name" value="Plant invertase/pectin methylesterase inhibitor"/>
    <property type="match status" value="1"/>
</dbReference>
<dbReference type="InterPro" id="IPR012334">
    <property type="entry name" value="Pectin_lyas_fold"/>
</dbReference>
<keyword evidence="21" id="KW-1185">Reference proteome</keyword>
<feature type="chain" id="PRO_5005136685" description="Pectinesterase" evidence="17">
    <location>
        <begin position="36"/>
        <end position="584"/>
    </location>
</feature>
<dbReference type="OrthoDB" id="2019149at2759"/>
<sequence>MAVYYEGKIKKALCGALLLLSLMALSSSPPAGGGAAPPSAQVSPSTACNDTTDPTFCRTVLPPRGSSDLYTYGRFSVARSLESARRFAALVDRYLARHRGLSPGAVGALRDCQLMSELNIDFLASAGDALRSTDTLLDPQADDVHTLLSAILTNQQTCLDGLQAASSAWSERDGGLAEPIANGTKLYSLSLSLFTRAWVPTAKGSKHGGGGNKKPHHGHGHGKKPPAAATANRRGLFDVTDDEMARRMAIEGPERTVAVNGVVTVDQGGAGNYTTIGDAVAAAPNNLDGSTGHYVIYVLAGVYDENVVVPKHKKYIMMVGDGISHTVITGNRSVVDGWTTFNSATFAVVGQGFVAMNMTFRNTAGPWKHQAVALRSGADLSAFYGCSFEAYQDTLYTHSLRQFYRGCDVYGTVDYVFGNAAVVFQGCAFLSRLPMPGQSNTVTAQGRSDPNQNTGTSIQGCSLLAAPELAAAASAGGYRTLTYLGRPWKNYSRTVVMESFVGDLVDPAGWMPWAGDFALDTLFYAEYNNSGPGADTSRRVTWPGFHVLGTGADAGNFTVTSMVLGDNWLPQTGVPFTSGFITSN</sequence>
<dbReference type="InterPro" id="IPR006501">
    <property type="entry name" value="Pectinesterase_inhib_dom"/>
</dbReference>
<dbReference type="PROSITE" id="PS00503">
    <property type="entry name" value="PECTINESTERASE_2"/>
    <property type="match status" value="1"/>
</dbReference>
<dbReference type="InterPro" id="IPR011050">
    <property type="entry name" value="Pectin_lyase_fold/virulence"/>
</dbReference>
<evidence type="ECO:0000256" key="13">
    <source>
        <dbReference type="ARBA" id="ARBA00023316"/>
    </source>
</evidence>
<dbReference type="FunFam" id="1.20.140.40:FF:000004">
    <property type="entry name" value="Pectinesterase"/>
    <property type="match status" value="1"/>
</dbReference>
<dbReference type="EC" id="3.1.1.11" evidence="6 17"/>
<keyword evidence="8 17" id="KW-0732">Signal</keyword>
<evidence type="ECO:0000256" key="7">
    <source>
        <dbReference type="ARBA" id="ARBA00022525"/>
    </source>
</evidence>
<comment type="subcellular location">
    <subcellularLocation>
        <location evidence="1">Cell envelope</location>
    </subcellularLocation>
    <subcellularLocation>
        <location evidence="2">Secreted</location>
    </subcellularLocation>
</comment>
<keyword evidence="11" id="KW-1015">Disulfide bond</keyword>
<comment type="similarity">
    <text evidence="5">In the C-terminal section; belongs to the pectinesterase family.</text>
</comment>
<comment type="catalytic activity">
    <reaction evidence="14 17">
        <text>[(1-&gt;4)-alpha-D-galacturonosyl methyl ester](n) + n H2O = [(1-&gt;4)-alpha-D-galacturonosyl](n) + n methanol + n H(+)</text>
        <dbReference type="Rhea" id="RHEA:22380"/>
        <dbReference type="Rhea" id="RHEA-COMP:14570"/>
        <dbReference type="Rhea" id="RHEA-COMP:14573"/>
        <dbReference type="ChEBI" id="CHEBI:15377"/>
        <dbReference type="ChEBI" id="CHEBI:15378"/>
        <dbReference type="ChEBI" id="CHEBI:17790"/>
        <dbReference type="ChEBI" id="CHEBI:140522"/>
        <dbReference type="ChEBI" id="CHEBI:140523"/>
        <dbReference type="EC" id="3.1.1.11"/>
    </reaction>
</comment>
<comment type="pathway">
    <text evidence="3 17">Glycan metabolism; pectin degradation; 2-dehydro-3-deoxy-D-gluconate from pectin: step 1/5.</text>
</comment>
<feature type="domain" description="Pectinesterase inhibitor" evidence="19">
    <location>
        <begin position="39"/>
        <end position="193"/>
    </location>
</feature>
<evidence type="ECO:0000256" key="1">
    <source>
        <dbReference type="ARBA" id="ARBA00004196"/>
    </source>
</evidence>
<dbReference type="eggNOG" id="ENOG502QUB9">
    <property type="taxonomic scope" value="Eukaryota"/>
</dbReference>
<evidence type="ECO:0000256" key="17">
    <source>
        <dbReference type="RuleBase" id="RU000589"/>
    </source>
</evidence>
<dbReference type="Gramene" id="OB05G21340.1">
    <property type="protein sequence ID" value="OB05G21340.1"/>
    <property type="gene ID" value="OB05G21340"/>
</dbReference>
<reference evidence="20" key="1">
    <citation type="journal article" date="2013" name="Nat. Commun.">
        <title>Whole-genome sequencing of Oryza brachyantha reveals mechanisms underlying Oryza genome evolution.</title>
        <authorList>
            <person name="Chen J."/>
            <person name="Huang Q."/>
            <person name="Gao D."/>
            <person name="Wang J."/>
            <person name="Lang Y."/>
            <person name="Liu T."/>
            <person name="Li B."/>
            <person name="Bai Z."/>
            <person name="Luis Goicoechea J."/>
            <person name="Liang C."/>
            <person name="Chen C."/>
            <person name="Zhang W."/>
            <person name="Sun S."/>
            <person name="Liao Y."/>
            <person name="Zhang X."/>
            <person name="Yang L."/>
            <person name="Song C."/>
            <person name="Wang M."/>
            <person name="Shi J."/>
            <person name="Liu G."/>
            <person name="Liu J."/>
            <person name="Zhou H."/>
            <person name="Zhou W."/>
            <person name="Yu Q."/>
            <person name="An N."/>
            <person name="Chen Y."/>
            <person name="Cai Q."/>
            <person name="Wang B."/>
            <person name="Liu B."/>
            <person name="Min J."/>
            <person name="Huang Y."/>
            <person name="Wu H."/>
            <person name="Li Z."/>
            <person name="Zhang Y."/>
            <person name="Yin Y."/>
            <person name="Song W."/>
            <person name="Jiang J."/>
            <person name="Jackson S.A."/>
            <person name="Wing R.A."/>
            <person name="Wang J."/>
            <person name="Chen M."/>
        </authorList>
    </citation>
    <scope>NUCLEOTIDE SEQUENCE [LARGE SCALE GENOMIC DNA]</scope>
    <source>
        <strain evidence="20">cv. IRGC 101232</strain>
    </source>
</reference>
<name>J3M6B0_ORYBR</name>
<dbReference type="GO" id="GO:0045490">
    <property type="term" value="P:pectin catabolic process"/>
    <property type="evidence" value="ECO:0007669"/>
    <property type="project" value="UniProtKB-UniRule"/>
</dbReference>
<evidence type="ECO:0000256" key="4">
    <source>
        <dbReference type="ARBA" id="ARBA00006027"/>
    </source>
</evidence>
<feature type="signal peptide" evidence="17">
    <location>
        <begin position="1"/>
        <end position="35"/>
    </location>
</feature>
<keyword evidence="13" id="KW-0961">Cell wall biogenesis/degradation</keyword>
<dbReference type="GO" id="GO:0004857">
    <property type="term" value="F:enzyme inhibitor activity"/>
    <property type="evidence" value="ECO:0007669"/>
    <property type="project" value="InterPro"/>
</dbReference>
<dbReference type="CDD" id="cd15798">
    <property type="entry name" value="PMEI-like_3"/>
    <property type="match status" value="1"/>
</dbReference>
<accession>J3M6B0</accession>
<keyword evidence="10 17" id="KW-0063">Aspartyl esterase</keyword>
<dbReference type="KEGG" id="obr:102723054"/>
<dbReference type="PANTHER" id="PTHR31707">
    <property type="entry name" value="PECTINESTERASE"/>
    <property type="match status" value="1"/>
</dbReference>
<dbReference type="EnsemblPlants" id="OB05G21340.1">
    <property type="protein sequence ID" value="OB05G21340.1"/>
    <property type="gene ID" value="OB05G21340"/>
</dbReference>
<evidence type="ECO:0000256" key="5">
    <source>
        <dbReference type="ARBA" id="ARBA00007786"/>
    </source>
</evidence>
<proteinExistence type="inferred from homology"/>
<dbReference type="InterPro" id="IPR033131">
    <property type="entry name" value="Pectinesterase_Asp_AS"/>
</dbReference>
<dbReference type="FunFam" id="2.160.20.10:FF:000001">
    <property type="entry name" value="Pectinesterase"/>
    <property type="match status" value="1"/>
</dbReference>
<evidence type="ECO:0000256" key="16">
    <source>
        <dbReference type="PROSITE-ProRule" id="PRU10040"/>
    </source>
</evidence>
<reference evidence="20" key="2">
    <citation type="submission" date="2013-04" db="UniProtKB">
        <authorList>
            <consortium name="EnsemblPlants"/>
        </authorList>
    </citation>
    <scope>IDENTIFICATION</scope>
</reference>
<evidence type="ECO:0000256" key="15">
    <source>
        <dbReference type="ARBA" id="ARBA00057335"/>
    </source>
</evidence>
<dbReference type="Gene3D" id="2.160.20.10">
    <property type="entry name" value="Single-stranded right-handed beta-helix, Pectin lyase-like"/>
    <property type="match status" value="1"/>
</dbReference>
<dbReference type="GO" id="GO:0042545">
    <property type="term" value="P:cell wall modification"/>
    <property type="evidence" value="ECO:0007669"/>
    <property type="project" value="UniProtKB-UniRule"/>
</dbReference>
<dbReference type="GeneID" id="102723054"/>
<dbReference type="GO" id="GO:0030599">
    <property type="term" value="F:pectinesterase activity"/>
    <property type="evidence" value="ECO:0007669"/>
    <property type="project" value="UniProtKB-UniRule"/>
</dbReference>
<evidence type="ECO:0000256" key="9">
    <source>
        <dbReference type="ARBA" id="ARBA00022801"/>
    </source>
</evidence>
<feature type="region of interest" description="Disordered" evidence="18">
    <location>
        <begin position="203"/>
        <end position="235"/>
    </location>
</feature>
<comment type="similarity">
    <text evidence="4">In the N-terminal section; belongs to the PMEI family.</text>
</comment>
<dbReference type="Pfam" id="PF01095">
    <property type="entry name" value="Pectinesterase"/>
    <property type="match status" value="1"/>
</dbReference>